<accession>A0A151AAH1</accession>
<organism evidence="1 2">
    <name type="scientific">Halalkalicoccus paucihalophilus</name>
    <dbReference type="NCBI Taxonomy" id="1008153"/>
    <lineage>
        <taxon>Archaea</taxon>
        <taxon>Methanobacteriati</taxon>
        <taxon>Methanobacteriota</taxon>
        <taxon>Stenosarchaea group</taxon>
        <taxon>Halobacteria</taxon>
        <taxon>Halobacteriales</taxon>
        <taxon>Halococcaceae</taxon>
        <taxon>Halalkalicoccus</taxon>
    </lineage>
</organism>
<comment type="caution">
    <text evidence="1">The sequence shown here is derived from an EMBL/GenBank/DDBJ whole genome shotgun (WGS) entry which is preliminary data.</text>
</comment>
<dbReference type="Proteomes" id="UP000075321">
    <property type="component" value="Unassembled WGS sequence"/>
</dbReference>
<evidence type="ECO:0000313" key="2">
    <source>
        <dbReference type="Proteomes" id="UP000075321"/>
    </source>
</evidence>
<reference evidence="1 2" key="1">
    <citation type="submission" date="2016-02" db="EMBL/GenBank/DDBJ databases">
        <title>Genome sequence of Halalkalicoccus paucihalophilus DSM 24557.</title>
        <authorList>
            <person name="Poehlein A."/>
            <person name="Daniel R."/>
        </authorList>
    </citation>
    <scope>NUCLEOTIDE SEQUENCE [LARGE SCALE GENOMIC DNA]</scope>
    <source>
        <strain evidence="1 2">DSM 24557</strain>
    </source>
</reference>
<sequence>MLSIYFLSSIAQPVVVFDKGKEEIHLGVHLAAGLVKGCFPRLITEFGS</sequence>
<dbReference type="AlphaFoldDB" id="A0A151AAH1"/>
<keyword evidence="2" id="KW-1185">Reference proteome</keyword>
<evidence type="ECO:0000313" key="1">
    <source>
        <dbReference type="EMBL" id="KYH24594.1"/>
    </source>
</evidence>
<protein>
    <submittedName>
        <fullName evidence="1">Uncharacterized protein</fullName>
    </submittedName>
</protein>
<proteinExistence type="predicted"/>
<gene>
    <name evidence="1" type="ORF">HAPAU_35770</name>
</gene>
<dbReference type="EMBL" id="LTAZ01000013">
    <property type="protein sequence ID" value="KYH24594.1"/>
    <property type="molecule type" value="Genomic_DNA"/>
</dbReference>
<name>A0A151AAH1_9EURY</name>